<evidence type="ECO:0000259" key="3">
    <source>
        <dbReference type="Pfam" id="PF07553"/>
    </source>
</evidence>
<feature type="domain" description="Putative host cell surface-exposed lipoprotein Ltp-like HTH region" evidence="3">
    <location>
        <begin position="79"/>
        <end position="125"/>
    </location>
</feature>
<feature type="region of interest" description="Disordered" evidence="1">
    <location>
        <begin position="44"/>
        <end position="80"/>
    </location>
</feature>
<name>A0ABW8U9T8_9LACO</name>
<evidence type="ECO:0000256" key="2">
    <source>
        <dbReference type="SAM" id="Phobius"/>
    </source>
</evidence>
<evidence type="ECO:0000256" key="1">
    <source>
        <dbReference type="SAM" id="MobiDB-lite"/>
    </source>
</evidence>
<gene>
    <name evidence="4" type="ORF">ACEN34_00640</name>
</gene>
<accession>A0ABW8U9T8</accession>
<feature type="transmembrane region" description="Helical" evidence="2">
    <location>
        <begin position="23"/>
        <end position="42"/>
    </location>
</feature>
<dbReference type="RefSeq" id="WP_407136693.1">
    <property type="nucleotide sequence ID" value="NZ_JBGQPK010000001.1"/>
</dbReference>
<keyword evidence="2" id="KW-1133">Transmembrane helix</keyword>
<keyword evidence="4" id="KW-0449">Lipoprotein</keyword>
<proteinExistence type="predicted"/>
<sequence length="178" mass="19372">MARKIKDVDGKTYVQKKPFYKRFWFWALVLIVIFGVGSQLGGDSSSENAASSDSSTTKTESASSSVTKESSSKSNVPTEYTSALNKAKTYAKTMNMSKQGVYEQLTADAGEQFSAEAGQYAIDHLTDIDWNANALAKAKGYQDDMDMSPDAISDQLTSEAGEQFTAEEAAYAIQHLND</sequence>
<dbReference type="InterPro" id="IPR036388">
    <property type="entry name" value="WH-like_DNA-bd_sf"/>
</dbReference>
<keyword evidence="5" id="KW-1185">Reference proteome</keyword>
<evidence type="ECO:0000313" key="4">
    <source>
        <dbReference type="EMBL" id="MFL2028128.1"/>
    </source>
</evidence>
<keyword evidence="2" id="KW-0472">Membrane</keyword>
<comment type="caution">
    <text evidence="4">The sequence shown here is derived from an EMBL/GenBank/DDBJ whole genome shotgun (WGS) entry which is preliminary data.</text>
</comment>
<feature type="compositionally biased region" description="Low complexity" evidence="1">
    <location>
        <begin position="44"/>
        <end position="74"/>
    </location>
</feature>
<organism evidence="4 5">
    <name type="scientific">Loigolactobacillus zhaoyuanensis</name>
    <dbReference type="NCBI Taxonomy" id="2486017"/>
    <lineage>
        <taxon>Bacteria</taxon>
        <taxon>Bacillati</taxon>
        <taxon>Bacillota</taxon>
        <taxon>Bacilli</taxon>
        <taxon>Lactobacillales</taxon>
        <taxon>Lactobacillaceae</taxon>
        <taxon>Loigolactobacillus</taxon>
    </lineage>
</organism>
<dbReference type="Pfam" id="PF07553">
    <property type="entry name" value="Lipoprotein_Ltp"/>
    <property type="match status" value="2"/>
</dbReference>
<keyword evidence="2" id="KW-0812">Transmembrane</keyword>
<dbReference type="Gene3D" id="1.10.10.10">
    <property type="entry name" value="Winged helix-like DNA-binding domain superfamily/Winged helix DNA-binding domain"/>
    <property type="match status" value="2"/>
</dbReference>
<dbReference type="InterPro" id="IPR011434">
    <property type="entry name" value="Ltp-like_HTH"/>
</dbReference>
<dbReference type="Proteomes" id="UP001625389">
    <property type="component" value="Unassembled WGS sequence"/>
</dbReference>
<dbReference type="EMBL" id="JBGQPK010000001">
    <property type="protein sequence ID" value="MFL2028128.1"/>
    <property type="molecule type" value="Genomic_DNA"/>
</dbReference>
<feature type="domain" description="Putative host cell surface-exposed lipoprotein Ltp-like HTH region" evidence="3">
    <location>
        <begin position="129"/>
        <end position="176"/>
    </location>
</feature>
<evidence type="ECO:0000313" key="5">
    <source>
        <dbReference type="Proteomes" id="UP001625389"/>
    </source>
</evidence>
<protein>
    <submittedName>
        <fullName evidence="4">Ltp family lipoprotein</fullName>
    </submittedName>
</protein>
<reference evidence="4 5" key="1">
    <citation type="submission" date="2024-08" db="EMBL/GenBank/DDBJ databases">
        <authorList>
            <person name="Arias E."/>
        </authorList>
    </citation>
    <scope>NUCLEOTIDE SEQUENCE [LARGE SCALE GENOMIC DNA]</scope>
    <source>
        <strain evidence="4 5">FAM 25317</strain>
    </source>
</reference>